<evidence type="ECO:0000256" key="1">
    <source>
        <dbReference type="ARBA" id="ARBA00001913"/>
    </source>
</evidence>
<reference evidence="9" key="1">
    <citation type="submission" date="2016-11" db="UniProtKB">
        <authorList>
            <consortium name="WormBaseParasite"/>
        </authorList>
    </citation>
    <scope>IDENTIFICATION</scope>
</reference>
<dbReference type="WBParaSite" id="Hba_08444">
    <property type="protein sequence ID" value="Hba_08444"/>
    <property type="gene ID" value="Hba_08444"/>
</dbReference>
<dbReference type="EC" id="3.2.1.-" evidence="6"/>
<organism evidence="8 9">
    <name type="scientific">Heterorhabditis bacteriophora</name>
    <name type="common">Entomopathogenic nematode worm</name>
    <dbReference type="NCBI Taxonomy" id="37862"/>
    <lineage>
        <taxon>Eukaryota</taxon>
        <taxon>Metazoa</taxon>
        <taxon>Ecdysozoa</taxon>
        <taxon>Nematoda</taxon>
        <taxon>Chromadorea</taxon>
        <taxon>Rhabditida</taxon>
        <taxon>Rhabditina</taxon>
        <taxon>Rhabditomorpha</taxon>
        <taxon>Strongyloidea</taxon>
        <taxon>Heterorhabditidae</taxon>
        <taxon>Heterorhabditis</taxon>
    </lineage>
</organism>
<dbReference type="Gene3D" id="1.50.10.10">
    <property type="match status" value="2"/>
</dbReference>
<evidence type="ECO:0000313" key="8">
    <source>
        <dbReference type="Proteomes" id="UP000095283"/>
    </source>
</evidence>
<dbReference type="PANTHER" id="PTHR11742">
    <property type="entry name" value="MANNOSYL-OLIGOSACCHARIDE ALPHA-1,2-MANNOSIDASE-RELATED"/>
    <property type="match status" value="1"/>
</dbReference>
<name>A0A1I7WTL1_HETBA</name>
<comment type="similarity">
    <text evidence="3 6">Belongs to the glycosyl hydrolase 47 family.</text>
</comment>
<keyword evidence="4 6" id="KW-0378">Hydrolase</keyword>
<dbReference type="Pfam" id="PF01532">
    <property type="entry name" value="Glyco_hydro_47"/>
    <property type="match status" value="2"/>
</dbReference>
<dbReference type="InterPro" id="IPR012341">
    <property type="entry name" value="6hp_glycosidase-like_sf"/>
</dbReference>
<dbReference type="AlphaFoldDB" id="A0A1I7WTL1"/>
<dbReference type="GO" id="GO:0000139">
    <property type="term" value="C:Golgi membrane"/>
    <property type="evidence" value="ECO:0007669"/>
    <property type="project" value="TreeGrafter"/>
</dbReference>
<feature type="transmembrane region" description="Helical" evidence="7">
    <location>
        <begin position="20"/>
        <end position="40"/>
    </location>
</feature>
<dbReference type="GO" id="GO:0005783">
    <property type="term" value="C:endoplasmic reticulum"/>
    <property type="evidence" value="ECO:0007669"/>
    <property type="project" value="TreeGrafter"/>
</dbReference>
<evidence type="ECO:0000313" key="9">
    <source>
        <dbReference type="WBParaSite" id="Hba_08444"/>
    </source>
</evidence>
<keyword evidence="6" id="KW-0326">Glycosidase</keyword>
<accession>A0A1I7WTL1</accession>
<dbReference type="GO" id="GO:0005975">
    <property type="term" value="P:carbohydrate metabolic process"/>
    <property type="evidence" value="ECO:0007669"/>
    <property type="project" value="InterPro"/>
</dbReference>
<evidence type="ECO:0000256" key="3">
    <source>
        <dbReference type="ARBA" id="ARBA00007658"/>
    </source>
</evidence>
<dbReference type="PRINTS" id="PR00747">
    <property type="entry name" value="GLYHDRLASE47"/>
</dbReference>
<proteinExistence type="inferred from homology"/>
<dbReference type="GO" id="GO:0005509">
    <property type="term" value="F:calcium ion binding"/>
    <property type="evidence" value="ECO:0007669"/>
    <property type="project" value="InterPro"/>
</dbReference>
<protein>
    <recommendedName>
        <fullName evidence="6">alpha-1,2-Mannosidase</fullName>
        <ecNumber evidence="6">3.2.1.-</ecNumber>
    </recommendedName>
</protein>
<evidence type="ECO:0000256" key="4">
    <source>
        <dbReference type="ARBA" id="ARBA00022801"/>
    </source>
</evidence>
<comment type="pathway">
    <text evidence="2">Protein modification; protein glycosylation.</text>
</comment>
<sequence length="368" mass="42337">MLGYFVYLEWVMGLKIHEKYVIGVGVLFLATVCLSSLFFLPSSGAEDYLHSGHLVPHIRDSNARRHLQQQEQETLRRKIEEANIIPPPIPKPEIGASDDVEGRRIFIKQMMKFAWDGYRRYAWGSNELSPISKTGHSASVFGSGDIGASIVDAIDTLWIMGLKEEYEDARKWIDLNLDFSRTAKGDLSVFETNIRFIGGLLSIYALTNDQVLRIREVLMELEKPDGLYPIYLNPKTGKWGQRDFSIGAMADSFYEYLLKHWLITGKKDMKTKAQYDEAIFAMEKKMLFESKQNLVNGKYLVKWRDLSRKCTTLRRYVFDELITESLLGFSGEVSTHLSRILRSIWLAIGFLLHNYSSVLIMIYFILNS</sequence>
<dbReference type="InterPro" id="IPR001382">
    <property type="entry name" value="Glyco_hydro_47"/>
</dbReference>
<keyword evidence="8" id="KW-1185">Reference proteome</keyword>
<comment type="cofactor">
    <cofactor evidence="1">
        <name>Ca(2+)</name>
        <dbReference type="ChEBI" id="CHEBI:29108"/>
    </cofactor>
</comment>
<dbReference type="GO" id="GO:0004571">
    <property type="term" value="F:mannosyl-oligosaccharide 1,2-alpha-mannosidase activity"/>
    <property type="evidence" value="ECO:0007669"/>
    <property type="project" value="InterPro"/>
</dbReference>
<dbReference type="InterPro" id="IPR050749">
    <property type="entry name" value="Glycosyl_Hydrolase_47"/>
</dbReference>
<dbReference type="PANTHER" id="PTHR11742:SF6">
    <property type="entry name" value="MANNOSYL-OLIGOSACCHARIDE ALPHA-1,2-MANNOSIDASE IA-RELATED"/>
    <property type="match status" value="1"/>
</dbReference>
<dbReference type="Proteomes" id="UP000095283">
    <property type="component" value="Unplaced"/>
</dbReference>
<evidence type="ECO:0000256" key="7">
    <source>
        <dbReference type="SAM" id="Phobius"/>
    </source>
</evidence>
<evidence type="ECO:0000256" key="6">
    <source>
        <dbReference type="RuleBase" id="RU361193"/>
    </source>
</evidence>
<dbReference type="SUPFAM" id="SSF48225">
    <property type="entry name" value="Seven-hairpin glycosidases"/>
    <property type="match status" value="1"/>
</dbReference>
<keyword evidence="7" id="KW-0812">Transmembrane</keyword>
<evidence type="ECO:0000256" key="2">
    <source>
        <dbReference type="ARBA" id="ARBA00004922"/>
    </source>
</evidence>
<dbReference type="InterPro" id="IPR036026">
    <property type="entry name" value="Seven-hairpin_glycosidases"/>
</dbReference>
<keyword evidence="7" id="KW-1133">Transmembrane helix</keyword>
<keyword evidence="7" id="KW-0472">Membrane</keyword>
<evidence type="ECO:0000256" key="5">
    <source>
        <dbReference type="ARBA" id="ARBA00023157"/>
    </source>
</evidence>
<feature type="transmembrane region" description="Helical" evidence="7">
    <location>
        <begin position="344"/>
        <end position="366"/>
    </location>
</feature>
<keyword evidence="5" id="KW-1015">Disulfide bond</keyword>